<dbReference type="AlphaFoldDB" id="A0A432JJ19"/>
<organism evidence="1">
    <name type="scientific">Billgrantia gudaonensis</name>
    <dbReference type="NCBI Taxonomy" id="376427"/>
    <lineage>
        <taxon>Bacteria</taxon>
        <taxon>Pseudomonadati</taxon>
        <taxon>Pseudomonadota</taxon>
        <taxon>Gammaproteobacteria</taxon>
        <taxon>Oceanospirillales</taxon>
        <taxon>Halomonadaceae</taxon>
        <taxon>Billgrantia</taxon>
    </lineage>
</organism>
<gene>
    <name evidence="1" type="ORF">DSL92_05515</name>
</gene>
<sequence length="80" mass="8949">MATGLAMPSSATILPWPCLRRHSRRATLMIFIDPGRGGPGRSVDRRRRKPLRHACRAMLRRRSRGDPDVGEKCPAVAQLC</sequence>
<evidence type="ECO:0000313" key="1">
    <source>
        <dbReference type="EMBL" id="RUA22512.1"/>
    </source>
</evidence>
<comment type="caution">
    <text evidence="1">The sequence shown here is derived from an EMBL/GenBank/DDBJ whole genome shotgun (WGS) entry which is preliminary data.</text>
</comment>
<accession>A0A432JJ19</accession>
<protein>
    <submittedName>
        <fullName evidence="1">Uncharacterized protein</fullName>
    </submittedName>
</protein>
<dbReference type="EMBL" id="RXHI01000015">
    <property type="protein sequence ID" value="RUA22512.1"/>
    <property type="molecule type" value="Genomic_DNA"/>
</dbReference>
<reference evidence="1" key="1">
    <citation type="submission" date="2018-12" db="EMBL/GenBank/DDBJ databases">
        <authorList>
            <person name="Jadhav K."/>
            <person name="Kushwaha B."/>
            <person name="Jadhav I."/>
        </authorList>
    </citation>
    <scope>NUCLEOTIDE SEQUENCE [LARGE SCALE GENOMIC DNA]</scope>
    <source>
        <strain evidence="1">SBS 10</strain>
    </source>
</reference>
<proteinExistence type="predicted"/>
<name>A0A432JJ19_9GAMM</name>